<evidence type="ECO:0000313" key="1">
    <source>
        <dbReference type="EMBL" id="RDB27227.1"/>
    </source>
</evidence>
<dbReference type="AlphaFoldDB" id="A0A369K390"/>
<sequence length="63" mass="7407">MFPPSPHSNYVSRIVIEDNTIVRNPGHETYSDTLELPILTLKWITNKLDRYKSGTMSVKWCRR</sequence>
<name>A0A369K390_HYPMA</name>
<dbReference type="InParanoid" id="A0A369K390"/>
<dbReference type="Proteomes" id="UP000076154">
    <property type="component" value="Unassembled WGS sequence"/>
</dbReference>
<protein>
    <submittedName>
        <fullName evidence="1">Uncharacterized protein</fullName>
    </submittedName>
</protein>
<keyword evidence="2" id="KW-1185">Reference proteome</keyword>
<comment type="caution">
    <text evidence="1">The sequence shown here is derived from an EMBL/GenBank/DDBJ whole genome shotgun (WGS) entry which is preliminary data.</text>
</comment>
<gene>
    <name evidence="1" type="ORF">Hypma_004473</name>
</gene>
<evidence type="ECO:0000313" key="2">
    <source>
        <dbReference type="Proteomes" id="UP000076154"/>
    </source>
</evidence>
<organism evidence="1 2">
    <name type="scientific">Hypsizygus marmoreus</name>
    <name type="common">White beech mushroom</name>
    <name type="synonym">Agaricus marmoreus</name>
    <dbReference type="NCBI Taxonomy" id="39966"/>
    <lineage>
        <taxon>Eukaryota</taxon>
        <taxon>Fungi</taxon>
        <taxon>Dikarya</taxon>
        <taxon>Basidiomycota</taxon>
        <taxon>Agaricomycotina</taxon>
        <taxon>Agaricomycetes</taxon>
        <taxon>Agaricomycetidae</taxon>
        <taxon>Agaricales</taxon>
        <taxon>Tricholomatineae</taxon>
        <taxon>Lyophyllaceae</taxon>
        <taxon>Hypsizygus</taxon>
    </lineage>
</organism>
<proteinExistence type="predicted"/>
<dbReference type="EMBL" id="LUEZ02000017">
    <property type="protein sequence ID" value="RDB27227.1"/>
    <property type="molecule type" value="Genomic_DNA"/>
</dbReference>
<accession>A0A369K390</accession>
<reference evidence="1" key="1">
    <citation type="submission" date="2018-04" db="EMBL/GenBank/DDBJ databases">
        <title>Whole genome sequencing of Hypsizygus marmoreus.</title>
        <authorList>
            <person name="Choi I.-G."/>
            <person name="Min B."/>
            <person name="Kim J.-G."/>
            <person name="Kim S."/>
            <person name="Oh Y.-L."/>
            <person name="Kong W.-S."/>
            <person name="Park H."/>
            <person name="Jeong J."/>
            <person name="Song E.-S."/>
        </authorList>
    </citation>
    <scope>NUCLEOTIDE SEQUENCE [LARGE SCALE GENOMIC DNA]</scope>
    <source>
        <strain evidence="1">51987-8</strain>
    </source>
</reference>